<dbReference type="KEGG" id="ncon:LC1Nh_1125"/>
<dbReference type="FunFam" id="3.90.1860.10:FF:000001">
    <property type="entry name" value="tRNA-splicing ligase RtcB homolog"/>
    <property type="match status" value="1"/>
</dbReference>
<dbReference type="PANTHER" id="PTHR11118:SF1">
    <property type="entry name" value="RNA-SPLICING LIGASE RTCB HOMOLOG"/>
    <property type="match status" value="1"/>
</dbReference>
<name>A0A5Q0UH50_9ARCH</name>
<feature type="binding site" evidence="14">
    <location>
        <position position="92"/>
    </location>
    <ligand>
        <name>Mn(2+)</name>
        <dbReference type="ChEBI" id="CHEBI:29035"/>
        <label>1</label>
    </ligand>
</feature>
<keyword evidence="6 13" id="KW-0342">GTP-binding</keyword>
<protein>
    <recommendedName>
        <fullName evidence="8 15">tRNA-splicing ligase RtcB</fullName>
        <ecNumber evidence="15">6.5.1.-</ecNumber>
    </recommendedName>
</protein>
<dbReference type="EC" id="6.5.1.-" evidence="15"/>
<evidence type="ECO:0000256" key="5">
    <source>
        <dbReference type="ARBA" id="ARBA00022741"/>
    </source>
</evidence>
<dbReference type="GeneID" id="42365523"/>
<evidence type="ECO:0000256" key="11">
    <source>
        <dbReference type="ARBA" id="ARBA00049514"/>
    </source>
</evidence>
<dbReference type="GO" id="GO:0006388">
    <property type="term" value="P:tRNA splicing, via endonucleolytic cleavage and ligation"/>
    <property type="evidence" value="ECO:0007669"/>
    <property type="project" value="UniProtKB-ARBA"/>
</dbReference>
<gene>
    <name evidence="15 16" type="primary">rtcB</name>
    <name evidence="16" type="ORF">LC1Nh_1125</name>
</gene>
<keyword evidence="4 14" id="KW-0479">Metal-binding</keyword>
<keyword evidence="5 13" id="KW-0547">Nucleotide-binding</keyword>
<evidence type="ECO:0000256" key="7">
    <source>
        <dbReference type="ARBA" id="ARBA00023211"/>
    </source>
</evidence>
<dbReference type="EMBL" id="CP040089">
    <property type="protein sequence ID" value="QGA80993.1"/>
    <property type="molecule type" value="Genomic_DNA"/>
</dbReference>
<evidence type="ECO:0000256" key="4">
    <source>
        <dbReference type="ARBA" id="ARBA00022723"/>
    </source>
</evidence>
<proteinExistence type="inferred from homology"/>
<evidence type="ECO:0000256" key="8">
    <source>
        <dbReference type="ARBA" id="ARBA00033766"/>
    </source>
</evidence>
<feature type="binding site" evidence="13">
    <location>
        <begin position="395"/>
        <end position="398"/>
    </location>
    <ligand>
        <name>GMP</name>
        <dbReference type="ChEBI" id="CHEBI:58115"/>
    </ligand>
</feature>
<evidence type="ECO:0000256" key="12">
    <source>
        <dbReference type="PIRSR" id="PIRSR601233-1"/>
    </source>
</evidence>
<comment type="catalytic activity">
    <reaction evidence="10">
        <text>a 3'-end 3'-phospho-ribonucleotide-RNA + a 5'-end dephospho-ribonucleoside-RNA + GTP = a ribonucleotidyl-ribonucleotide-RNA + GMP + diphosphate</text>
        <dbReference type="Rhea" id="RHEA:68076"/>
        <dbReference type="Rhea" id="RHEA-COMP:10463"/>
        <dbReference type="Rhea" id="RHEA-COMP:13936"/>
        <dbReference type="Rhea" id="RHEA-COMP:17355"/>
        <dbReference type="ChEBI" id="CHEBI:33019"/>
        <dbReference type="ChEBI" id="CHEBI:37565"/>
        <dbReference type="ChEBI" id="CHEBI:58115"/>
        <dbReference type="ChEBI" id="CHEBI:83062"/>
        <dbReference type="ChEBI" id="CHEBI:138284"/>
        <dbReference type="ChEBI" id="CHEBI:173118"/>
        <dbReference type="EC" id="6.5.1.8"/>
    </reaction>
</comment>
<organism evidence="16 17">
    <name type="scientific">Candidatus Nanohalobium constans</name>
    <dbReference type="NCBI Taxonomy" id="2565781"/>
    <lineage>
        <taxon>Archaea</taxon>
        <taxon>Candidatus Nanohalarchaeota</taxon>
        <taxon>Candidatus Nanohalobia</taxon>
        <taxon>Candidatus Nanohalobiales</taxon>
        <taxon>Candidatus Nanohalobiaceae</taxon>
        <taxon>Candidatus Nanohalobium</taxon>
    </lineage>
</organism>
<feature type="binding site" evidence="13">
    <location>
        <begin position="320"/>
        <end position="321"/>
    </location>
    <ligand>
        <name>GMP</name>
        <dbReference type="ChEBI" id="CHEBI:58115"/>
    </ligand>
</feature>
<dbReference type="Gene3D" id="3.90.1860.10">
    <property type="entry name" value="tRNA-splicing ligase RtcB"/>
    <property type="match status" value="1"/>
</dbReference>
<evidence type="ECO:0000256" key="6">
    <source>
        <dbReference type="ARBA" id="ARBA00023134"/>
    </source>
</evidence>
<comment type="cofactor">
    <cofactor evidence="14 15">
        <name>Mn(2+)</name>
        <dbReference type="ChEBI" id="CHEBI:29035"/>
    </cofactor>
    <text evidence="14 15">Binds 2 manganese ions per subunit.</text>
</comment>
<dbReference type="InterPro" id="IPR001233">
    <property type="entry name" value="RtcB"/>
</dbReference>
<evidence type="ECO:0000256" key="3">
    <source>
        <dbReference type="ARBA" id="ARBA00022598"/>
    </source>
</evidence>
<evidence type="ECO:0000256" key="1">
    <source>
        <dbReference type="ARBA" id="ARBA00008071"/>
    </source>
</evidence>
<dbReference type="GO" id="GO:0003972">
    <property type="term" value="F:RNA ligase (ATP) activity"/>
    <property type="evidence" value="ECO:0007669"/>
    <property type="project" value="TreeGrafter"/>
</dbReference>
<feature type="binding site" evidence="13">
    <location>
        <position position="471"/>
    </location>
    <ligand>
        <name>GMP</name>
        <dbReference type="ChEBI" id="CHEBI:58115"/>
    </ligand>
</feature>
<feature type="binding site" evidence="13">
    <location>
        <position position="376"/>
    </location>
    <ligand>
        <name>GMP</name>
        <dbReference type="ChEBI" id="CHEBI:58115"/>
    </ligand>
</feature>
<keyword evidence="7 14" id="KW-0464">Manganese</keyword>
<evidence type="ECO:0000256" key="9">
    <source>
        <dbReference type="ARBA" id="ARBA00045316"/>
    </source>
</evidence>
<accession>A0A5Q0UH50</accession>
<evidence type="ECO:0000256" key="13">
    <source>
        <dbReference type="PIRSR" id="PIRSR601233-2"/>
    </source>
</evidence>
<comment type="catalytic activity">
    <reaction evidence="11">
        <text>a 3'-end 2',3'-cyclophospho-ribonucleotide-RNA + a 5'-end dephospho-ribonucleoside-RNA + GTP + H2O = a ribonucleotidyl-ribonucleotide-RNA + GMP + diphosphate + H(+)</text>
        <dbReference type="Rhea" id="RHEA:68080"/>
        <dbReference type="Rhea" id="RHEA-COMP:10464"/>
        <dbReference type="Rhea" id="RHEA-COMP:13936"/>
        <dbReference type="Rhea" id="RHEA-COMP:17355"/>
        <dbReference type="ChEBI" id="CHEBI:15377"/>
        <dbReference type="ChEBI" id="CHEBI:15378"/>
        <dbReference type="ChEBI" id="CHEBI:33019"/>
        <dbReference type="ChEBI" id="CHEBI:37565"/>
        <dbReference type="ChEBI" id="CHEBI:58115"/>
        <dbReference type="ChEBI" id="CHEBI:83064"/>
        <dbReference type="ChEBI" id="CHEBI:138284"/>
        <dbReference type="ChEBI" id="CHEBI:173118"/>
        <dbReference type="EC" id="6.5.1.8"/>
    </reaction>
</comment>
<comment type="similarity">
    <text evidence="1 15">Belongs to the RtcB family.</text>
</comment>
<dbReference type="RefSeq" id="WP_153550741.1">
    <property type="nucleotide sequence ID" value="NZ_CP040089.1"/>
</dbReference>
<feature type="binding site" evidence="13">
    <location>
        <begin position="369"/>
        <end position="372"/>
    </location>
    <ligand>
        <name>GMP</name>
        <dbReference type="ChEBI" id="CHEBI:58115"/>
    </ligand>
</feature>
<evidence type="ECO:0000256" key="15">
    <source>
        <dbReference type="RuleBase" id="RU371113"/>
    </source>
</evidence>
<evidence type="ECO:0000256" key="2">
    <source>
        <dbReference type="ARBA" id="ARBA00011245"/>
    </source>
</evidence>
<evidence type="ECO:0000256" key="14">
    <source>
        <dbReference type="PIRSR" id="PIRSR601233-3"/>
    </source>
</evidence>
<dbReference type="OrthoDB" id="9887at2157"/>
<reference evidence="17" key="1">
    <citation type="submission" date="2019-05" db="EMBL/GenBank/DDBJ databases">
        <title>Candidatus Nanohalobium constans, a novel model system to study the DPANN nano-sized archaea: genomic and physiological characterization of a nanoarchaeon co-cultured with its chitinotrophic host.</title>
        <authorList>
            <person name="La Cono V."/>
            <person name="Arcadi E."/>
            <person name="Crisafi F."/>
            <person name="Denaro R."/>
            <person name="La Spada G."/>
            <person name="Messina E."/>
            <person name="Smedile F."/>
            <person name="Toshchakov S.V."/>
            <person name="Shevchenko M.A."/>
            <person name="Golyshin P.N."/>
            <person name="Golyshina O.V."/>
            <person name="Ferrer M."/>
            <person name="Rohde M."/>
            <person name="Mushegian A."/>
            <person name="Sorokin D.Y."/>
            <person name="Giuliano L."/>
            <person name="Yakimov M.M."/>
        </authorList>
    </citation>
    <scope>NUCLEOTIDE SEQUENCE [LARGE SCALE GENOMIC DNA]</scope>
    <source>
        <strain evidence="17">LC1Nh</strain>
    </source>
</reference>
<feature type="active site" description="GMP-histidine intermediate" evidence="12">
    <location>
        <position position="395"/>
    </location>
</feature>
<feature type="binding site" evidence="13">
    <location>
        <begin position="198"/>
        <end position="202"/>
    </location>
    <ligand>
        <name>GMP</name>
        <dbReference type="ChEBI" id="CHEBI:58115"/>
    </ligand>
</feature>
<dbReference type="GO" id="GO:0046872">
    <property type="term" value="F:metal ion binding"/>
    <property type="evidence" value="ECO:0007669"/>
    <property type="project" value="UniProtKB-UniRule"/>
</dbReference>
<evidence type="ECO:0000256" key="10">
    <source>
        <dbReference type="ARBA" id="ARBA00047746"/>
    </source>
</evidence>
<evidence type="ECO:0000313" key="16">
    <source>
        <dbReference type="EMBL" id="QGA80993.1"/>
    </source>
</evidence>
<dbReference type="Pfam" id="PF01139">
    <property type="entry name" value="RtcB"/>
    <property type="match status" value="1"/>
</dbReference>
<dbReference type="GO" id="GO:0005525">
    <property type="term" value="F:GTP binding"/>
    <property type="evidence" value="ECO:0007669"/>
    <property type="project" value="UniProtKB-KW"/>
</dbReference>
<dbReference type="AlphaFoldDB" id="A0A5Q0UH50"/>
<comment type="function">
    <text evidence="9">Essential for tRNA splicing and maturation. Acts by directly joining spliced tRNA halves to mature-sized tRNAs. Joins RNA with 2',3'-cyclic-phosphate or 3'-phosphate ends to RNA with 5'-hydroxy ends.</text>
</comment>
<dbReference type="InterPro" id="IPR036025">
    <property type="entry name" value="RtcB-like_sf"/>
</dbReference>
<keyword evidence="17" id="KW-1185">Reference proteome</keyword>
<evidence type="ECO:0000313" key="17">
    <source>
        <dbReference type="Proteomes" id="UP000377803"/>
    </source>
</evidence>
<keyword evidence="3 15" id="KW-0436">Ligase</keyword>
<feature type="binding site" evidence="14">
    <location>
        <position position="320"/>
    </location>
    <ligand>
        <name>Mn(2+)</name>
        <dbReference type="ChEBI" id="CHEBI:29035"/>
        <label>2</label>
    </ligand>
</feature>
<dbReference type="GO" id="GO:0170057">
    <property type="term" value="F:RNA ligase (GTP) activity"/>
    <property type="evidence" value="ECO:0007669"/>
    <property type="project" value="UniProtKB-EC"/>
</dbReference>
<comment type="subunit">
    <text evidence="2 15">Monomer.</text>
</comment>
<dbReference type="PANTHER" id="PTHR11118">
    <property type="entry name" value="RNA-SPLICING LIGASE RTCB HOMOLOG"/>
    <property type="match status" value="1"/>
</dbReference>
<feature type="binding site" evidence="14">
    <location>
        <position position="230"/>
    </location>
    <ligand>
        <name>Mn(2+)</name>
        <dbReference type="ChEBI" id="CHEBI:29035"/>
        <label>2</label>
    </ligand>
</feature>
<sequence length="472" mass="52297">MELEQLEENIYQIPKTGEMNKPARIYANDKLLKEIKNDDTLQQVKNMATLPGLEKFSIVMPDGHQGYGFPIGGVAAVNKENGVISPGGIGYDINCGVRVLKTDLTYEEIKGKEQQLANILYNKVPCGLGKGGYIDVDEDELDEILDKGMEWMLENDHATEEDLKHCEENGRLKCDPNKVPSDAKKRGIKQVGSLGSGNHFLEVQRVENVFNEEKAEAYGLEEEQILVMIHSGSRGLGHQTCTEYLREFEKNYPEIVENLPEKELIYAPLGDDLAQDYKNAMFAAANFAWANRQGITQAVRESLDTLFGDTEAELVYDVCHNIAKEETHEVDGEEKELLVHRKGATRAMPSGRPEVPEAYSEAGQPVLLPGSMGTSSYILSGGQKSLELSFGSTAHGAGRLKSRTQSKKDYRAADVQRELKRDQIFVKAASGETIEEEAPGSYKDIDEVIKVSDELGIGEKVVQMRPIVNVKG</sequence>
<dbReference type="Proteomes" id="UP000377803">
    <property type="component" value="Chromosome"/>
</dbReference>
<feature type="binding site" evidence="14">
    <location>
        <position position="199"/>
    </location>
    <ligand>
        <name>Mn(2+)</name>
        <dbReference type="ChEBI" id="CHEBI:29035"/>
        <label>1</label>
    </ligand>
</feature>
<dbReference type="SUPFAM" id="SSF103365">
    <property type="entry name" value="Hypothetical protein PH1602"/>
    <property type="match status" value="1"/>
</dbReference>